<dbReference type="Gene3D" id="3.90.1200.10">
    <property type="match status" value="1"/>
</dbReference>
<dbReference type="InterPro" id="IPR011009">
    <property type="entry name" value="Kinase-like_dom_sf"/>
</dbReference>
<dbReference type="InterPro" id="IPR002575">
    <property type="entry name" value="Aminoglycoside_PTrfase"/>
</dbReference>
<reference evidence="2 3" key="1">
    <citation type="submission" date="2019-08" db="EMBL/GenBank/DDBJ databases">
        <title>In-depth cultivation of the pig gut microbiome towards novel bacterial diversity and tailored functional studies.</title>
        <authorList>
            <person name="Wylensek D."/>
            <person name="Hitch T.C.A."/>
            <person name="Clavel T."/>
        </authorList>
    </citation>
    <scope>NUCLEOTIDE SEQUENCE [LARGE SCALE GENOMIC DNA]</scope>
    <source>
        <strain evidence="2 3">WCA3-601-WT-6H</strain>
    </source>
</reference>
<organism evidence="2 3">
    <name type="scientific">Waltera intestinalis</name>
    <dbReference type="NCBI Taxonomy" id="2606635"/>
    <lineage>
        <taxon>Bacteria</taxon>
        <taxon>Bacillati</taxon>
        <taxon>Bacillota</taxon>
        <taxon>Clostridia</taxon>
        <taxon>Lachnospirales</taxon>
        <taxon>Lachnospiraceae</taxon>
        <taxon>Waltera</taxon>
    </lineage>
</organism>
<dbReference type="PANTHER" id="PTHR39179:SF1">
    <property type="entry name" value="SPORE COAT PROTEIN I"/>
    <property type="match status" value="1"/>
</dbReference>
<dbReference type="GO" id="GO:0042601">
    <property type="term" value="C:endospore-forming forespore"/>
    <property type="evidence" value="ECO:0007669"/>
    <property type="project" value="TreeGrafter"/>
</dbReference>
<dbReference type="SUPFAM" id="SSF56112">
    <property type="entry name" value="Protein kinase-like (PK-like)"/>
    <property type="match status" value="1"/>
</dbReference>
<dbReference type="InterPro" id="IPR047175">
    <property type="entry name" value="CotS-like"/>
</dbReference>
<dbReference type="PANTHER" id="PTHR39179">
    <property type="entry name" value="SPORE COAT PROTEIN I"/>
    <property type="match status" value="1"/>
</dbReference>
<dbReference type="Pfam" id="PF01636">
    <property type="entry name" value="APH"/>
    <property type="match status" value="1"/>
</dbReference>
<feature type="domain" description="Aminoglycoside phosphotransferase" evidence="1">
    <location>
        <begin position="30"/>
        <end position="267"/>
    </location>
</feature>
<keyword evidence="2" id="KW-0808">Transferase</keyword>
<evidence type="ECO:0000259" key="1">
    <source>
        <dbReference type="Pfam" id="PF01636"/>
    </source>
</evidence>
<dbReference type="AlphaFoldDB" id="A0A6L5YJW7"/>
<dbReference type="Proteomes" id="UP000476055">
    <property type="component" value="Unassembled WGS sequence"/>
</dbReference>
<proteinExistence type="predicted"/>
<comment type="caution">
    <text evidence="2">The sequence shown here is derived from an EMBL/GenBank/DDBJ whole genome shotgun (WGS) entry which is preliminary data.</text>
</comment>
<keyword evidence="3" id="KW-1185">Reference proteome</keyword>
<sequence length="332" mass="39638">MNDRAVALLEQYEIEVLRTRKGRGAILCDTQQGCLIFKEYTGREEQLRLQEQVLKHLEACGNISAERLLATREGALSVMDRDGVRYILKTWWEGRECNIRDREECMEAMRLLAGLHKDLEFIPTFPEMEGIPTPVIRRFLPSREYEKHNKELKRARRFLKQRSQKTWFEIRLAAVMDPFLEEAGQICEEWKKIENSHDVEEGETFCFCHGDYQYHNILRQDRGFFLVNFEKCQADGPIRDLYLLLRKLLEKSDWDCNRGEALLAAYESVRPLNPFERQDLFYRLSYPEKLWKIVNFYYNSGKAWIPEKNQEKLDRLLEQETARKKFLRILRP</sequence>
<dbReference type="EMBL" id="VUMU01000006">
    <property type="protein sequence ID" value="MST57967.1"/>
    <property type="molecule type" value="Genomic_DNA"/>
</dbReference>
<dbReference type="GO" id="GO:0016740">
    <property type="term" value="F:transferase activity"/>
    <property type="evidence" value="ECO:0007669"/>
    <property type="project" value="UniProtKB-KW"/>
</dbReference>
<protein>
    <submittedName>
        <fullName evidence="2">Phosphotransferase</fullName>
    </submittedName>
</protein>
<evidence type="ECO:0000313" key="3">
    <source>
        <dbReference type="Proteomes" id="UP000476055"/>
    </source>
</evidence>
<dbReference type="RefSeq" id="WP_154496086.1">
    <property type="nucleotide sequence ID" value="NZ_VUMU01000006.1"/>
</dbReference>
<dbReference type="Gene3D" id="3.30.200.20">
    <property type="entry name" value="Phosphorylase Kinase, domain 1"/>
    <property type="match status" value="1"/>
</dbReference>
<accession>A0A6L5YJW7</accession>
<name>A0A6L5YJW7_9FIRM</name>
<evidence type="ECO:0000313" key="2">
    <source>
        <dbReference type="EMBL" id="MST57967.1"/>
    </source>
</evidence>
<gene>
    <name evidence="2" type="ORF">FYJ59_06875</name>
</gene>